<organism evidence="2 3">
    <name type="scientific">Gordoniibacillus kamchatkensis</name>
    <dbReference type="NCBI Taxonomy" id="1590651"/>
    <lineage>
        <taxon>Bacteria</taxon>
        <taxon>Bacillati</taxon>
        <taxon>Bacillota</taxon>
        <taxon>Bacilli</taxon>
        <taxon>Bacillales</taxon>
        <taxon>Paenibacillaceae</taxon>
        <taxon>Gordoniibacillus</taxon>
    </lineage>
</organism>
<evidence type="ECO:0000259" key="1">
    <source>
        <dbReference type="Pfam" id="PF22187"/>
    </source>
</evidence>
<accession>A0ABR5AE33</accession>
<sequence length="250" mass="27756">MITIHSADGNIIANTDDWLRYSPPAKKELQWRHGRSAKELAKSWFRTGKAQMPAELTAILQSHPTTNCFQMETGIPEKETKLDDFKGSGRIHDMILLGNTRDNRVLISIEAKADEPFGEVIGDYVQSSLKSNPRSRVPDRIRQLAMGLFGHTEVSTLRYQLVHAVAGTLIEALNQQATQAVFIIHEFIPATGKTDKAKNNELDLEAFIALLSDSRQSISVGKLSGPFYMPGNSRVPSNIPLYIGKIETVV</sequence>
<evidence type="ECO:0000313" key="3">
    <source>
        <dbReference type="Proteomes" id="UP000031967"/>
    </source>
</evidence>
<name>A0ABR5AE33_9BACL</name>
<evidence type="ECO:0000313" key="2">
    <source>
        <dbReference type="EMBL" id="KIL39301.1"/>
    </source>
</evidence>
<keyword evidence="3" id="KW-1185">Reference proteome</keyword>
<proteinExistence type="predicted"/>
<dbReference type="Pfam" id="PF22187">
    <property type="entry name" value="DUF6946"/>
    <property type="match status" value="1"/>
</dbReference>
<feature type="domain" description="DUF6946" evidence="1">
    <location>
        <begin position="15"/>
        <end position="213"/>
    </location>
</feature>
<dbReference type="InterPro" id="IPR054024">
    <property type="entry name" value="DUF6946"/>
</dbReference>
<protein>
    <recommendedName>
        <fullName evidence="1">DUF6946 domain-containing protein</fullName>
    </recommendedName>
</protein>
<dbReference type="EMBL" id="JXAK01000040">
    <property type="protein sequence ID" value="KIL39301.1"/>
    <property type="molecule type" value="Genomic_DNA"/>
</dbReference>
<reference evidence="2 3" key="1">
    <citation type="submission" date="2014-12" db="EMBL/GenBank/DDBJ databases">
        <title>Draft genome sequence of Paenibacillus kamchatkensis strain B-2647.</title>
        <authorList>
            <person name="Karlyshev A.V."/>
            <person name="Kudryashova E.B."/>
        </authorList>
    </citation>
    <scope>NUCLEOTIDE SEQUENCE [LARGE SCALE GENOMIC DNA]</scope>
    <source>
        <strain evidence="2 3">VKM B-2647</strain>
    </source>
</reference>
<dbReference type="Proteomes" id="UP000031967">
    <property type="component" value="Unassembled WGS sequence"/>
</dbReference>
<comment type="caution">
    <text evidence="2">The sequence shown here is derived from an EMBL/GenBank/DDBJ whole genome shotgun (WGS) entry which is preliminary data.</text>
</comment>
<dbReference type="RefSeq" id="WP_041049477.1">
    <property type="nucleotide sequence ID" value="NZ_JXAK01000040.1"/>
</dbReference>
<gene>
    <name evidence="2" type="ORF">SD70_21135</name>
</gene>